<proteinExistence type="inferred from homology"/>
<dbReference type="InterPro" id="IPR015890">
    <property type="entry name" value="Chorismate_C"/>
</dbReference>
<dbReference type="InterPro" id="IPR005801">
    <property type="entry name" value="ADC_synthase"/>
</dbReference>
<feature type="domain" description="Chorismate-utilising enzyme C-terminal" evidence="6">
    <location>
        <begin position="161"/>
        <end position="413"/>
    </location>
</feature>
<evidence type="ECO:0000259" key="6">
    <source>
        <dbReference type="Pfam" id="PF00425"/>
    </source>
</evidence>
<evidence type="ECO:0000256" key="5">
    <source>
        <dbReference type="ARBA" id="ARBA00041564"/>
    </source>
</evidence>
<comment type="catalytic activity">
    <reaction evidence="1">
        <text>chorismate = isochorismate</text>
        <dbReference type="Rhea" id="RHEA:18985"/>
        <dbReference type="ChEBI" id="CHEBI:29748"/>
        <dbReference type="ChEBI" id="CHEBI:29780"/>
        <dbReference type="EC" id="5.4.4.2"/>
    </reaction>
</comment>
<dbReference type="SUPFAM" id="SSF56322">
    <property type="entry name" value="ADC synthase"/>
    <property type="match status" value="1"/>
</dbReference>
<accession>A0A543ALZ8</accession>
<organism evidence="7 8">
    <name type="scientific">Enteractinococcus coprophilus</name>
    <dbReference type="NCBI Taxonomy" id="1027633"/>
    <lineage>
        <taxon>Bacteria</taxon>
        <taxon>Bacillati</taxon>
        <taxon>Actinomycetota</taxon>
        <taxon>Actinomycetes</taxon>
        <taxon>Micrococcales</taxon>
        <taxon>Micrococcaceae</taxon>
    </lineage>
</organism>
<dbReference type="AlphaFoldDB" id="A0A543ALZ8"/>
<dbReference type="Proteomes" id="UP000319746">
    <property type="component" value="Unassembled WGS sequence"/>
</dbReference>
<dbReference type="RefSeq" id="WP_141863669.1">
    <property type="nucleotide sequence ID" value="NZ_BAABAN010000017.1"/>
</dbReference>
<dbReference type="InterPro" id="IPR004561">
    <property type="entry name" value="IsoChor_synthase"/>
</dbReference>
<dbReference type="EC" id="5.4.4.2" evidence="3"/>
<evidence type="ECO:0000256" key="1">
    <source>
        <dbReference type="ARBA" id="ARBA00000799"/>
    </source>
</evidence>
<dbReference type="GO" id="GO:0008909">
    <property type="term" value="F:isochorismate synthase activity"/>
    <property type="evidence" value="ECO:0007669"/>
    <property type="project" value="UniProtKB-EC"/>
</dbReference>
<evidence type="ECO:0000256" key="3">
    <source>
        <dbReference type="ARBA" id="ARBA00012824"/>
    </source>
</evidence>
<evidence type="ECO:0000256" key="4">
    <source>
        <dbReference type="ARBA" id="ARBA00023235"/>
    </source>
</evidence>
<gene>
    <name evidence="7" type="ORF">FB556_0051</name>
</gene>
<evidence type="ECO:0000313" key="7">
    <source>
        <dbReference type="EMBL" id="TQL73610.1"/>
    </source>
</evidence>
<dbReference type="OrthoDB" id="9806579at2"/>
<keyword evidence="4" id="KW-0413">Isomerase</keyword>
<dbReference type="PANTHER" id="PTHR42839">
    <property type="entry name" value="ISOCHORISMATE SYNTHASE ENTC"/>
    <property type="match status" value="1"/>
</dbReference>
<dbReference type="NCBIfam" id="TIGR00543">
    <property type="entry name" value="isochor_syn"/>
    <property type="match status" value="1"/>
</dbReference>
<name>A0A543ALZ8_9MICC</name>
<reference evidence="7 8" key="1">
    <citation type="submission" date="2019-06" db="EMBL/GenBank/DDBJ databases">
        <title>Sequencing the genomes of 1000 actinobacteria strains.</title>
        <authorList>
            <person name="Klenk H.-P."/>
        </authorList>
    </citation>
    <scope>NUCLEOTIDE SEQUENCE [LARGE SCALE GENOMIC DNA]</scope>
    <source>
        <strain evidence="7 8">DSM 24083</strain>
    </source>
</reference>
<evidence type="ECO:0000313" key="8">
    <source>
        <dbReference type="Proteomes" id="UP000319746"/>
    </source>
</evidence>
<dbReference type="Pfam" id="PF00425">
    <property type="entry name" value="Chorismate_bind"/>
    <property type="match status" value="1"/>
</dbReference>
<dbReference type="EMBL" id="VFOU01000001">
    <property type="protein sequence ID" value="TQL73610.1"/>
    <property type="molecule type" value="Genomic_DNA"/>
</dbReference>
<dbReference type="PANTHER" id="PTHR42839:SF2">
    <property type="entry name" value="ISOCHORISMATE SYNTHASE ENTC"/>
    <property type="match status" value="1"/>
</dbReference>
<dbReference type="Gene3D" id="3.60.120.10">
    <property type="entry name" value="Anthranilate synthase"/>
    <property type="match status" value="1"/>
</dbReference>
<protein>
    <recommendedName>
        <fullName evidence="3">isochorismate synthase</fullName>
        <ecNumber evidence="3">5.4.4.2</ecNumber>
    </recommendedName>
    <alternativeName>
        <fullName evidence="5">Isochorismate mutase</fullName>
    </alternativeName>
</protein>
<evidence type="ECO:0000256" key="2">
    <source>
        <dbReference type="ARBA" id="ARBA00005297"/>
    </source>
</evidence>
<comment type="similarity">
    <text evidence="2">Belongs to the isochorismate synthase family.</text>
</comment>
<comment type="caution">
    <text evidence="7">The sequence shown here is derived from an EMBL/GenBank/DDBJ whole genome shotgun (WGS) entry which is preliminary data.</text>
</comment>
<keyword evidence="8" id="KW-1185">Reference proteome</keyword>
<sequence>MSFTAVAFQLSDAQLEQLPTQIIGQASSAFSRHHRGKFGFGERYRFCTHGPQRFSNARDRWDELTSTSVTAVPTGFTASAPVCFAAFSFDARSDVDSVVTVPKYVLDVGETSTWLHYQYDASETIATPETVFAAFISELPADTATVGDATFTYLAAQMTETAFQDSVQAAVAMLAEGGIEKVVLARDELLHSATGFHIPATLRALAHHNPTAWTYKVANLMGSTPELLIARKDAAAKARVLAGTVDRTVAVNEQLIATQLSDSPKQIFEHQAAVDSLVEKLTPFATEMNVSETPFVLALPNVYHLATDVSAQLTDATSILDLVAAINPTAAVGGTPRDLALEVIWELEAQTHGMDRGLYAGAVGWLDAHGHGEFGIALRGSIIEDAHHIRLYAGGGIVEGSDPAEELAETHAKMRPMKHALRTIAADS</sequence>